<dbReference type="SUPFAM" id="SSF51445">
    <property type="entry name" value="(Trans)glycosidases"/>
    <property type="match status" value="1"/>
</dbReference>
<dbReference type="Pfam" id="PF17137">
    <property type="entry name" value="DUF5110"/>
    <property type="match status" value="1"/>
</dbReference>
<dbReference type="InterPro" id="IPR048395">
    <property type="entry name" value="Glyco_hydro_31_C"/>
</dbReference>
<dbReference type="Gene3D" id="2.60.40.1180">
    <property type="entry name" value="Golgi alpha-mannosidase II"/>
    <property type="match status" value="2"/>
</dbReference>
<evidence type="ECO:0000256" key="1">
    <source>
        <dbReference type="ARBA" id="ARBA00004881"/>
    </source>
</evidence>
<gene>
    <name evidence="12" type="ORF">FPAR1323_LOCUS1460</name>
</gene>
<evidence type="ECO:0000259" key="9">
    <source>
        <dbReference type="Pfam" id="PF01055"/>
    </source>
</evidence>
<protein>
    <recommendedName>
        <fullName evidence="13">DUF5110 domain-containing protein</fullName>
    </recommendedName>
</protein>
<feature type="chain" id="PRO_5030960107" description="DUF5110 domain-containing protein" evidence="8">
    <location>
        <begin position="22"/>
        <end position="321"/>
    </location>
</feature>
<evidence type="ECO:0000256" key="7">
    <source>
        <dbReference type="RuleBase" id="RU361185"/>
    </source>
</evidence>
<reference evidence="12" key="1">
    <citation type="submission" date="2021-01" db="EMBL/GenBank/DDBJ databases">
        <authorList>
            <person name="Corre E."/>
            <person name="Pelletier E."/>
            <person name="Niang G."/>
            <person name="Scheremetjew M."/>
            <person name="Finn R."/>
            <person name="Kale V."/>
            <person name="Holt S."/>
            <person name="Cochrane G."/>
            <person name="Meng A."/>
            <person name="Brown T."/>
            <person name="Cohen L."/>
        </authorList>
    </citation>
    <scope>NUCLEOTIDE SEQUENCE</scope>
    <source>
        <strain evidence="12">RCC1693</strain>
    </source>
</reference>
<evidence type="ECO:0000256" key="8">
    <source>
        <dbReference type="SAM" id="SignalP"/>
    </source>
</evidence>
<feature type="domain" description="Glycoside hydrolase family 31 TIM barrel" evidence="9">
    <location>
        <begin position="1"/>
        <end position="89"/>
    </location>
</feature>
<evidence type="ECO:0000259" key="11">
    <source>
        <dbReference type="Pfam" id="PF21365"/>
    </source>
</evidence>
<dbReference type="PANTHER" id="PTHR22762">
    <property type="entry name" value="ALPHA-GLUCOSIDASE"/>
    <property type="match status" value="1"/>
</dbReference>
<evidence type="ECO:0000256" key="4">
    <source>
        <dbReference type="ARBA" id="ARBA00022801"/>
    </source>
</evidence>
<dbReference type="Pfam" id="PF01055">
    <property type="entry name" value="Glyco_hydro_31_2nd"/>
    <property type="match status" value="1"/>
</dbReference>
<dbReference type="GO" id="GO:0006491">
    <property type="term" value="P:N-glycan processing"/>
    <property type="evidence" value="ECO:0007669"/>
    <property type="project" value="TreeGrafter"/>
</dbReference>
<keyword evidence="4 7" id="KW-0378">Hydrolase</keyword>
<dbReference type="FunFam" id="2.60.40.1180:FF:000023">
    <property type="entry name" value="neutral alpha-glucosidase AB isoform X2"/>
    <property type="match status" value="1"/>
</dbReference>
<feature type="domain" description="DUF5110" evidence="10">
    <location>
        <begin position="202"/>
        <end position="264"/>
    </location>
</feature>
<comment type="similarity">
    <text evidence="2 7">Belongs to the glycosyl hydrolase 31 family.</text>
</comment>
<evidence type="ECO:0000256" key="3">
    <source>
        <dbReference type="ARBA" id="ARBA00022729"/>
    </source>
</evidence>
<evidence type="ECO:0008006" key="13">
    <source>
        <dbReference type="Google" id="ProtNLM"/>
    </source>
</evidence>
<evidence type="ECO:0000259" key="10">
    <source>
        <dbReference type="Pfam" id="PF17137"/>
    </source>
</evidence>
<sequence>MEIASPMLLSIGLGGLTFAGADVGGFFGNTESELMVRWMQAGSYTPFFRGHAHHDSKRREPWTFGEPTTTQIRNVVMARYALLPYWYTLFHHASVSGMPTMRPLFFEYPTDEATFAMDDQWMVGSDIVVKPVTSHGVTKTDIYLPGDQPWYDVETYEPFSGPRKVTLPTPLDKVAALQRGGSIIPRKMRLRRSSKLMIQDPYTLFVALDNEGSAKGDLYIDDETTYSFQDGQYALRTFELSGGVLTGKAAEGSATTFTAANQVERIVLIGAAKAPSSIKVTSATNPAARDLSFEYDAKKKVLTIRKPDVVATADFTITIKE</sequence>
<dbReference type="InterPro" id="IPR000322">
    <property type="entry name" value="Glyco_hydro_31_TIM"/>
</dbReference>
<organism evidence="12">
    <name type="scientific">Florenciella parvula</name>
    <dbReference type="NCBI Taxonomy" id="236787"/>
    <lineage>
        <taxon>Eukaryota</taxon>
        <taxon>Sar</taxon>
        <taxon>Stramenopiles</taxon>
        <taxon>Ochrophyta</taxon>
        <taxon>Dictyochophyceae</taxon>
        <taxon>Florenciellales</taxon>
        <taxon>Florenciella</taxon>
    </lineage>
</organism>
<proteinExistence type="inferred from homology"/>
<dbReference type="Pfam" id="PF21365">
    <property type="entry name" value="Glyco_hydro_31_3rd"/>
    <property type="match status" value="1"/>
</dbReference>
<evidence type="ECO:0000313" key="12">
    <source>
        <dbReference type="EMBL" id="CAD9384676.1"/>
    </source>
</evidence>
<dbReference type="GO" id="GO:0005975">
    <property type="term" value="P:carbohydrate metabolic process"/>
    <property type="evidence" value="ECO:0007669"/>
    <property type="project" value="InterPro"/>
</dbReference>
<dbReference type="SUPFAM" id="SSF51011">
    <property type="entry name" value="Glycosyl hydrolase domain"/>
    <property type="match status" value="1"/>
</dbReference>
<evidence type="ECO:0000256" key="2">
    <source>
        <dbReference type="ARBA" id="ARBA00007806"/>
    </source>
</evidence>
<dbReference type="InterPro" id="IPR013780">
    <property type="entry name" value="Glyco_hydro_b"/>
</dbReference>
<evidence type="ECO:0000256" key="6">
    <source>
        <dbReference type="ARBA" id="ARBA00023295"/>
    </source>
</evidence>
<feature type="domain" description="Glycosyl hydrolase family 31 C-terminal" evidence="11">
    <location>
        <begin position="97"/>
        <end position="184"/>
    </location>
</feature>
<dbReference type="InterPro" id="IPR033403">
    <property type="entry name" value="DUF5110"/>
</dbReference>
<dbReference type="InterPro" id="IPR017853">
    <property type="entry name" value="GH"/>
</dbReference>
<dbReference type="GO" id="GO:0090599">
    <property type="term" value="F:alpha-glucosidase activity"/>
    <property type="evidence" value="ECO:0007669"/>
    <property type="project" value="TreeGrafter"/>
</dbReference>
<dbReference type="PANTHER" id="PTHR22762:SF54">
    <property type="entry name" value="BCDNA.GH04962"/>
    <property type="match status" value="1"/>
</dbReference>
<dbReference type="AlphaFoldDB" id="A0A7S2B2Y1"/>
<feature type="signal peptide" evidence="8">
    <location>
        <begin position="1"/>
        <end position="21"/>
    </location>
</feature>
<keyword evidence="6 7" id="KW-0326">Glycosidase</keyword>
<keyword evidence="3 8" id="KW-0732">Signal</keyword>
<comment type="pathway">
    <text evidence="1">Glycan metabolism.</text>
</comment>
<name>A0A7S2B2Y1_9STRA</name>
<dbReference type="EMBL" id="HBGT01002630">
    <property type="protein sequence ID" value="CAD9384676.1"/>
    <property type="molecule type" value="Transcribed_RNA"/>
</dbReference>
<dbReference type="Gene3D" id="3.20.20.80">
    <property type="entry name" value="Glycosidases"/>
    <property type="match status" value="1"/>
</dbReference>
<evidence type="ECO:0000256" key="5">
    <source>
        <dbReference type="ARBA" id="ARBA00023180"/>
    </source>
</evidence>
<keyword evidence="5" id="KW-0325">Glycoprotein</keyword>
<accession>A0A7S2B2Y1</accession>